<dbReference type="PaxDb" id="39947-A0A0N7KF51"/>
<name>A0A0N7KF51_ORYSJ</name>
<sequence length="105" mass="11622">MEGKCILRKVQVQISSSTTVTKEWKLKSADCIHHHHHQAKKAGGTRWGGGPGKKKKDGGKVSDSTGRAGEGEAKIKNGRRNVWWYYHWVRRGLGGLEEAGGEMAR</sequence>
<reference evidence="2 3" key="2">
    <citation type="journal article" date="2013" name="Plant Cell Physiol.">
        <title>Rice Annotation Project Database (RAP-DB): an integrative and interactive database for rice genomics.</title>
        <authorList>
            <person name="Sakai H."/>
            <person name="Lee S.S."/>
            <person name="Tanaka T."/>
            <person name="Numa H."/>
            <person name="Kim J."/>
            <person name="Kawahara Y."/>
            <person name="Wakimoto H."/>
            <person name="Yang C.C."/>
            <person name="Iwamoto M."/>
            <person name="Abe T."/>
            <person name="Yamada Y."/>
            <person name="Muto A."/>
            <person name="Inokuchi H."/>
            <person name="Ikemura T."/>
            <person name="Matsumoto T."/>
            <person name="Sasaki T."/>
            <person name="Itoh T."/>
        </authorList>
    </citation>
    <scope>NUCLEOTIDE SEQUENCE [LARGE SCALE GENOMIC DNA]</scope>
    <source>
        <strain evidence="3">cv. Nipponbare</strain>
    </source>
</reference>
<feature type="region of interest" description="Disordered" evidence="1">
    <location>
        <begin position="31"/>
        <end position="73"/>
    </location>
</feature>
<evidence type="ECO:0000313" key="3">
    <source>
        <dbReference type="Proteomes" id="UP000059680"/>
    </source>
</evidence>
<reference evidence="2 3" key="3">
    <citation type="journal article" date="2013" name="Rice">
        <title>Improvement of the Oryza sativa Nipponbare reference genome using next generation sequence and optical map data.</title>
        <authorList>
            <person name="Kawahara Y."/>
            <person name="de la Bastide M."/>
            <person name="Hamilton J.P."/>
            <person name="Kanamori H."/>
            <person name="McCombie W.R."/>
            <person name="Ouyang S."/>
            <person name="Schwartz D.C."/>
            <person name="Tanaka T."/>
            <person name="Wu J."/>
            <person name="Zhou S."/>
            <person name="Childs K.L."/>
            <person name="Davidson R.M."/>
            <person name="Lin H."/>
            <person name="Quesada-Ocampo L."/>
            <person name="Vaillancourt B."/>
            <person name="Sakai H."/>
            <person name="Lee S.S."/>
            <person name="Kim J."/>
            <person name="Numa H."/>
            <person name="Itoh T."/>
            <person name="Buell C.R."/>
            <person name="Matsumoto T."/>
        </authorList>
    </citation>
    <scope>NUCLEOTIDE SEQUENCE [LARGE SCALE GENOMIC DNA]</scope>
    <source>
        <strain evidence="3">cv. Nipponbare</strain>
    </source>
</reference>
<organism evidence="2 3">
    <name type="scientific">Oryza sativa subsp. japonica</name>
    <name type="common">Rice</name>
    <dbReference type="NCBI Taxonomy" id="39947"/>
    <lineage>
        <taxon>Eukaryota</taxon>
        <taxon>Viridiplantae</taxon>
        <taxon>Streptophyta</taxon>
        <taxon>Embryophyta</taxon>
        <taxon>Tracheophyta</taxon>
        <taxon>Spermatophyta</taxon>
        <taxon>Magnoliopsida</taxon>
        <taxon>Liliopsida</taxon>
        <taxon>Poales</taxon>
        <taxon>Poaceae</taxon>
        <taxon>BOP clade</taxon>
        <taxon>Oryzoideae</taxon>
        <taxon>Oryzeae</taxon>
        <taxon>Oryzinae</taxon>
        <taxon>Oryza</taxon>
        <taxon>Oryza sativa</taxon>
    </lineage>
</organism>
<evidence type="ECO:0000313" key="2">
    <source>
        <dbReference type="EMBL" id="BAS78241.1"/>
    </source>
</evidence>
<proteinExistence type="predicted"/>
<dbReference type="Proteomes" id="UP000059680">
    <property type="component" value="Chromosome 2"/>
</dbReference>
<dbReference type="InParanoid" id="A0A0N7KF51"/>
<accession>A0A0N7KF51</accession>
<gene>
    <name evidence="2" type="ordered locus">Os02g0299666</name>
    <name evidence="2" type="ORF">OSNPB_020299666</name>
</gene>
<protein>
    <submittedName>
        <fullName evidence="2">Os02g0299666 protein</fullName>
    </submittedName>
</protein>
<dbReference type="EMBL" id="AP014958">
    <property type="protein sequence ID" value="BAS78241.1"/>
    <property type="molecule type" value="Genomic_DNA"/>
</dbReference>
<keyword evidence="3" id="KW-1185">Reference proteome</keyword>
<dbReference type="AlphaFoldDB" id="A0A0N7KF51"/>
<evidence type="ECO:0000256" key="1">
    <source>
        <dbReference type="SAM" id="MobiDB-lite"/>
    </source>
</evidence>
<reference evidence="3" key="1">
    <citation type="journal article" date="2005" name="Nature">
        <title>The map-based sequence of the rice genome.</title>
        <authorList>
            <consortium name="International rice genome sequencing project (IRGSP)"/>
            <person name="Matsumoto T."/>
            <person name="Wu J."/>
            <person name="Kanamori H."/>
            <person name="Katayose Y."/>
            <person name="Fujisawa M."/>
            <person name="Namiki N."/>
            <person name="Mizuno H."/>
            <person name="Yamamoto K."/>
            <person name="Antonio B.A."/>
            <person name="Baba T."/>
            <person name="Sakata K."/>
            <person name="Nagamura Y."/>
            <person name="Aoki H."/>
            <person name="Arikawa K."/>
            <person name="Arita K."/>
            <person name="Bito T."/>
            <person name="Chiden Y."/>
            <person name="Fujitsuka N."/>
            <person name="Fukunaka R."/>
            <person name="Hamada M."/>
            <person name="Harada C."/>
            <person name="Hayashi A."/>
            <person name="Hijishita S."/>
            <person name="Honda M."/>
            <person name="Hosokawa S."/>
            <person name="Ichikawa Y."/>
            <person name="Idonuma A."/>
            <person name="Iijima M."/>
            <person name="Ikeda M."/>
            <person name="Ikeno M."/>
            <person name="Ito K."/>
            <person name="Ito S."/>
            <person name="Ito T."/>
            <person name="Ito Y."/>
            <person name="Ito Y."/>
            <person name="Iwabuchi A."/>
            <person name="Kamiya K."/>
            <person name="Karasawa W."/>
            <person name="Kurita K."/>
            <person name="Katagiri S."/>
            <person name="Kikuta A."/>
            <person name="Kobayashi H."/>
            <person name="Kobayashi N."/>
            <person name="Machita K."/>
            <person name="Maehara T."/>
            <person name="Masukawa M."/>
            <person name="Mizubayashi T."/>
            <person name="Mukai Y."/>
            <person name="Nagasaki H."/>
            <person name="Nagata Y."/>
            <person name="Naito S."/>
            <person name="Nakashima M."/>
            <person name="Nakama Y."/>
            <person name="Nakamichi Y."/>
            <person name="Nakamura M."/>
            <person name="Meguro A."/>
            <person name="Negishi M."/>
            <person name="Ohta I."/>
            <person name="Ohta T."/>
            <person name="Okamoto M."/>
            <person name="Ono N."/>
            <person name="Saji S."/>
            <person name="Sakaguchi M."/>
            <person name="Sakai K."/>
            <person name="Shibata M."/>
            <person name="Shimokawa T."/>
            <person name="Song J."/>
            <person name="Takazaki Y."/>
            <person name="Terasawa K."/>
            <person name="Tsugane M."/>
            <person name="Tsuji K."/>
            <person name="Ueda S."/>
            <person name="Waki K."/>
            <person name="Yamagata H."/>
            <person name="Yamamoto M."/>
            <person name="Yamamoto S."/>
            <person name="Yamane H."/>
            <person name="Yoshiki S."/>
            <person name="Yoshihara R."/>
            <person name="Yukawa K."/>
            <person name="Zhong H."/>
            <person name="Yano M."/>
            <person name="Yuan Q."/>
            <person name="Ouyang S."/>
            <person name="Liu J."/>
            <person name="Jones K.M."/>
            <person name="Gansberger K."/>
            <person name="Moffat K."/>
            <person name="Hill J."/>
            <person name="Bera J."/>
            <person name="Fadrosh D."/>
            <person name="Jin S."/>
            <person name="Johri S."/>
            <person name="Kim M."/>
            <person name="Overton L."/>
            <person name="Reardon M."/>
            <person name="Tsitrin T."/>
            <person name="Vuong H."/>
            <person name="Weaver B."/>
            <person name="Ciecko A."/>
            <person name="Tallon L."/>
            <person name="Jackson J."/>
            <person name="Pai G."/>
            <person name="Aken S.V."/>
            <person name="Utterback T."/>
            <person name="Reidmuller S."/>
            <person name="Feldblyum T."/>
            <person name="Hsiao J."/>
            <person name="Zismann V."/>
            <person name="Iobst S."/>
            <person name="de Vazeille A.R."/>
            <person name="Buell C.R."/>
            <person name="Ying K."/>
            <person name="Li Y."/>
            <person name="Lu T."/>
            <person name="Huang Y."/>
            <person name="Zhao Q."/>
            <person name="Feng Q."/>
            <person name="Zhang L."/>
            <person name="Zhu J."/>
            <person name="Weng Q."/>
            <person name="Mu J."/>
            <person name="Lu Y."/>
            <person name="Fan D."/>
            <person name="Liu Y."/>
            <person name="Guan J."/>
            <person name="Zhang Y."/>
            <person name="Yu S."/>
            <person name="Liu X."/>
            <person name="Zhang Y."/>
            <person name="Hong G."/>
            <person name="Han B."/>
            <person name="Choisne N."/>
            <person name="Demange N."/>
            <person name="Orjeda G."/>
            <person name="Samain S."/>
            <person name="Cattolico L."/>
            <person name="Pelletier E."/>
            <person name="Couloux A."/>
            <person name="Segurens B."/>
            <person name="Wincker P."/>
            <person name="D'Hont A."/>
            <person name="Scarpelli C."/>
            <person name="Weissenbach J."/>
            <person name="Salanoubat M."/>
            <person name="Quetier F."/>
            <person name="Yu Y."/>
            <person name="Kim H.R."/>
            <person name="Rambo T."/>
            <person name="Currie J."/>
            <person name="Collura K."/>
            <person name="Luo M."/>
            <person name="Yang T."/>
            <person name="Ammiraju J.S.S."/>
            <person name="Engler F."/>
            <person name="Soderlund C."/>
            <person name="Wing R.A."/>
            <person name="Palmer L.E."/>
            <person name="de la Bastide M."/>
            <person name="Spiegel L."/>
            <person name="Nascimento L."/>
            <person name="Zutavern T."/>
            <person name="O'Shaughnessy A."/>
            <person name="Dike S."/>
            <person name="Dedhia N."/>
            <person name="Preston R."/>
            <person name="Balija V."/>
            <person name="McCombie W.R."/>
            <person name="Chow T."/>
            <person name="Chen H."/>
            <person name="Chung M."/>
            <person name="Chen C."/>
            <person name="Shaw J."/>
            <person name="Wu H."/>
            <person name="Hsiao K."/>
            <person name="Chao Y."/>
            <person name="Chu M."/>
            <person name="Cheng C."/>
            <person name="Hour A."/>
            <person name="Lee P."/>
            <person name="Lin S."/>
            <person name="Lin Y."/>
            <person name="Liou J."/>
            <person name="Liu S."/>
            <person name="Hsing Y."/>
            <person name="Raghuvanshi S."/>
            <person name="Mohanty A."/>
            <person name="Bharti A.K."/>
            <person name="Gaur A."/>
            <person name="Gupta V."/>
            <person name="Kumar D."/>
            <person name="Ravi V."/>
            <person name="Vij S."/>
            <person name="Kapur A."/>
            <person name="Khurana P."/>
            <person name="Khurana P."/>
            <person name="Khurana J.P."/>
            <person name="Tyagi A.K."/>
            <person name="Gaikwad K."/>
            <person name="Singh A."/>
            <person name="Dalal V."/>
            <person name="Srivastava S."/>
            <person name="Dixit A."/>
            <person name="Pal A.K."/>
            <person name="Ghazi I.A."/>
            <person name="Yadav M."/>
            <person name="Pandit A."/>
            <person name="Bhargava A."/>
            <person name="Sureshbabu K."/>
            <person name="Batra K."/>
            <person name="Sharma T.R."/>
            <person name="Mohapatra T."/>
            <person name="Singh N.K."/>
            <person name="Messing J."/>
            <person name="Nelson A.B."/>
            <person name="Fuks G."/>
            <person name="Kavchok S."/>
            <person name="Keizer G."/>
            <person name="Linton E."/>
            <person name="Llaca V."/>
            <person name="Song R."/>
            <person name="Tanyolac B."/>
            <person name="Young S."/>
            <person name="Ho-Il K."/>
            <person name="Hahn J.H."/>
            <person name="Sangsakoo G."/>
            <person name="Vanavichit A."/>
            <person name="de Mattos Luiz.A.T."/>
            <person name="Zimmer P.D."/>
            <person name="Malone G."/>
            <person name="Dellagostin O."/>
            <person name="de Oliveira A.C."/>
            <person name="Bevan M."/>
            <person name="Bancroft I."/>
            <person name="Minx P."/>
            <person name="Cordum H."/>
            <person name="Wilson R."/>
            <person name="Cheng Z."/>
            <person name="Jin W."/>
            <person name="Jiang J."/>
            <person name="Leong S.A."/>
            <person name="Iwama H."/>
            <person name="Gojobori T."/>
            <person name="Itoh T."/>
            <person name="Niimura Y."/>
            <person name="Fujii Y."/>
            <person name="Habara T."/>
            <person name="Sakai H."/>
            <person name="Sato Y."/>
            <person name="Wilson G."/>
            <person name="Kumar K."/>
            <person name="McCouch S."/>
            <person name="Juretic N."/>
            <person name="Hoen D."/>
            <person name="Wright S."/>
            <person name="Bruskiewich R."/>
            <person name="Bureau T."/>
            <person name="Miyao A."/>
            <person name="Hirochika H."/>
            <person name="Nishikawa T."/>
            <person name="Kadowaki K."/>
            <person name="Sugiura M."/>
            <person name="Burr B."/>
            <person name="Sasaki T."/>
        </authorList>
    </citation>
    <scope>NUCLEOTIDE SEQUENCE [LARGE SCALE GENOMIC DNA]</scope>
    <source>
        <strain evidence="3">cv. Nipponbare</strain>
    </source>
</reference>